<dbReference type="PROSITE" id="PS00455">
    <property type="entry name" value="AMP_BINDING"/>
    <property type="match status" value="1"/>
</dbReference>
<dbReference type="Proteomes" id="UP001147747">
    <property type="component" value="Unassembled WGS sequence"/>
</dbReference>
<dbReference type="RefSeq" id="XP_056482004.1">
    <property type="nucleotide sequence ID" value="XM_056638497.1"/>
</dbReference>
<evidence type="ECO:0000313" key="6">
    <source>
        <dbReference type="EMBL" id="KAJ5376974.1"/>
    </source>
</evidence>
<keyword evidence="1" id="KW-0596">Phosphopantetheine</keyword>
<sequence length="973" mass="107592">MNCLLTKIASERPSALAIEDGTHTLTYNDLLEQAGSLMQAISKYPVEAEEPIAIIFGPSAEMVVAQVALLRLNLTCVPLNPDLPKLRIREMLGDIKVRYAITPGGFEDLGLSMIPMSLDKPASYHQDSSSHQAPIGEASRSHILYTSGSTGKPKAVQISPTCLVHLATATALTPLKANDRVSMINNSGFDLSLFEVWATLLSGACIVVVPREVVIDPLAFRNFIAERRLSVVFLTTSLFNATALACPTAFKNAREVLCAGEVASPLAMRTILESGGPPERLWNTYGPTETTTYSTLQLVTPDEAQGEKIGIGRPSGDSVFLMDENLTLITTAETPGEIFIGGPGMSSGYIGRPEETAARFLKFSGSKLGVENQNTVTLYKTGDLGQWRDQPSGILDFVGRADRQVKQDGFRVELEEIERKLLSSEWFTAVVVEQVQQHEQANPFLVAFVTNRVAGIPKSLIFAWASERMPAYMIPRAIVFCSSFPLTASNKVDLKSLKKSYWEEYEKAQKTTNDGVVTRNSSPCKLRVTMGKTVSMRALHQNSRFMDFVAYLVEFAEGNVATHQSDKWKRDSCLADELTAIPGKTPEWLSEGEGRAFMTGATGFVGVNFLARLLRHPSVKHVACLVRTRNNTAPRLRVEQVLRKYDLWDTTASSFAKLIVLDGDITQDRLGLGPDDFSWLSQWASCVFHLGAKVNFCEPYEAHFETNVLGTKHALQVATAGRRKSFHFTSSIDAWGPNGLILGTRRCLEDDTLEPNLKGLPYDIGYAASKWVSETMVRRARDRGVPTAIYRPGFVIGDSKTGAGNPDDFFARLMVGSIQIGAFPHLPRQRMEYVTTDYVCDAMLHIASNNQNLDNSFSLVAPDPSDSVNLEKTAEVINNAGHPVQRIPYWDWVKRLHDPKNKDNPLMPLMPLLQEKVWGELTRFETSRDTPHYDATKAVTALADAPNIRYVPFSPGQLNQFLAFWKAKGFYDV</sequence>
<evidence type="ECO:0000256" key="2">
    <source>
        <dbReference type="ARBA" id="ARBA00022553"/>
    </source>
</evidence>
<keyword evidence="2" id="KW-0597">Phosphoprotein</keyword>
<dbReference type="OrthoDB" id="408177at2759"/>
<dbReference type="InterPro" id="IPR000873">
    <property type="entry name" value="AMP-dep_synth/lig_dom"/>
</dbReference>
<dbReference type="PANTHER" id="PTHR44845">
    <property type="entry name" value="CARRIER DOMAIN-CONTAINING PROTEIN"/>
    <property type="match status" value="1"/>
</dbReference>
<protein>
    <recommendedName>
        <fullName evidence="8">Carrier domain-containing protein</fullName>
    </recommendedName>
</protein>
<dbReference type="InterPro" id="IPR036291">
    <property type="entry name" value="NAD(P)-bd_dom_sf"/>
</dbReference>
<dbReference type="NCBIfam" id="TIGR01746">
    <property type="entry name" value="Thioester-redct"/>
    <property type="match status" value="1"/>
</dbReference>
<dbReference type="Gene3D" id="3.40.50.980">
    <property type="match status" value="2"/>
</dbReference>
<dbReference type="Gene3D" id="3.30.300.30">
    <property type="match status" value="1"/>
</dbReference>
<dbReference type="CDD" id="cd05930">
    <property type="entry name" value="A_NRPS"/>
    <property type="match status" value="1"/>
</dbReference>
<dbReference type="AlphaFoldDB" id="A0A9W9VDQ9"/>
<gene>
    <name evidence="6" type="ORF">N7509_013860</name>
</gene>
<dbReference type="Pfam" id="PF00501">
    <property type="entry name" value="AMP-binding"/>
    <property type="match status" value="1"/>
</dbReference>
<evidence type="ECO:0008006" key="8">
    <source>
        <dbReference type="Google" id="ProtNLM"/>
    </source>
</evidence>
<dbReference type="InterPro" id="IPR013120">
    <property type="entry name" value="FAR_NAD-bd"/>
</dbReference>
<dbReference type="InterPro" id="IPR010080">
    <property type="entry name" value="Thioester_reductase-like_dom"/>
</dbReference>
<dbReference type="PANTHER" id="PTHR44845:SF6">
    <property type="entry name" value="BETA-ALANINE-ACTIVATING ENZYME"/>
    <property type="match status" value="1"/>
</dbReference>
<comment type="similarity">
    <text evidence="3">Belongs to the NRP synthetase family.</text>
</comment>
<keyword evidence="7" id="KW-1185">Reference proteome</keyword>
<reference evidence="6" key="1">
    <citation type="submission" date="2022-12" db="EMBL/GenBank/DDBJ databases">
        <authorList>
            <person name="Petersen C."/>
        </authorList>
    </citation>
    <scope>NUCLEOTIDE SEQUENCE</scope>
    <source>
        <strain evidence="6">IBT 29677</strain>
    </source>
</reference>
<dbReference type="InterPro" id="IPR020845">
    <property type="entry name" value="AMP-binding_CS"/>
</dbReference>
<feature type="domain" description="AMP-dependent synthetase/ligase" evidence="4">
    <location>
        <begin position="8"/>
        <end position="349"/>
    </location>
</feature>
<proteinExistence type="inferred from homology"/>
<dbReference type="Gene3D" id="2.30.38.10">
    <property type="entry name" value="Luciferase, Domain 3"/>
    <property type="match status" value="1"/>
</dbReference>
<feature type="domain" description="Thioester reductase (TE)" evidence="5">
    <location>
        <begin position="599"/>
        <end position="843"/>
    </location>
</feature>
<evidence type="ECO:0000256" key="3">
    <source>
        <dbReference type="ARBA" id="ARBA00029454"/>
    </source>
</evidence>
<dbReference type="CDD" id="cd05235">
    <property type="entry name" value="SDR_e1"/>
    <property type="match status" value="1"/>
</dbReference>
<dbReference type="Gene3D" id="3.40.50.720">
    <property type="entry name" value="NAD(P)-binding Rossmann-like Domain"/>
    <property type="match status" value="1"/>
</dbReference>
<dbReference type="EMBL" id="JAPZBU010000012">
    <property type="protein sequence ID" value="KAJ5376974.1"/>
    <property type="molecule type" value="Genomic_DNA"/>
</dbReference>
<dbReference type="SUPFAM" id="SSF51735">
    <property type="entry name" value="NAD(P)-binding Rossmann-fold domains"/>
    <property type="match status" value="1"/>
</dbReference>
<accession>A0A9W9VDQ9</accession>
<evidence type="ECO:0000259" key="5">
    <source>
        <dbReference type="Pfam" id="PF07993"/>
    </source>
</evidence>
<comment type="caution">
    <text evidence="6">The sequence shown here is derived from an EMBL/GenBank/DDBJ whole genome shotgun (WGS) entry which is preliminary data.</text>
</comment>
<reference evidence="6" key="2">
    <citation type="journal article" date="2023" name="IMA Fungus">
        <title>Comparative genomic study of the Penicillium genus elucidates a diverse pangenome and 15 lateral gene transfer events.</title>
        <authorList>
            <person name="Petersen C."/>
            <person name="Sorensen T."/>
            <person name="Nielsen M.R."/>
            <person name="Sondergaard T.E."/>
            <person name="Sorensen J.L."/>
            <person name="Fitzpatrick D.A."/>
            <person name="Frisvad J.C."/>
            <person name="Nielsen K.L."/>
        </authorList>
    </citation>
    <scope>NUCLEOTIDE SEQUENCE</scope>
    <source>
        <strain evidence="6">IBT 29677</strain>
    </source>
</reference>
<dbReference type="SUPFAM" id="SSF56801">
    <property type="entry name" value="Acetyl-CoA synthetase-like"/>
    <property type="match status" value="1"/>
</dbReference>
<evidence type="ECO:0000313" key="7">
    <source>
        <dbReference type="Proteomes" id="UP001147747"/>
    </source>
</evidence>
<organism evidence="6 7">
    <name type="scientific">Penicillium cosmopolitanum</name>
    <dbReference type="NCBI Taxonomy" id="1131564"/>
    <lineage>
        <taxon>Eukaryota</taxon>
        <taxon>Fungi</taxon>
        <taxon>Dikarya</taxon>
        <taxon>Ascomycota</taxon>
        <taxon>Pezizomycotina</taxon>
        <taxon>Eurotiomycetes</taxon>
        <taxon>Eurotiomycetidae</taxon>
        <taxon>Eurotiales</taxon>
        <taxon>Aspergillaceae</taxon>
        <taxon>Penicillium</taxon>
    </lineage>
</organism>
<dbReference type="InterPro" id="IPR045851">
    <property type="entry name" value="AMP-bd_C_sf"/>
</dbReference>
<evidence type="ECO:0000256" key="1">
    <source>
        <dbReference type="ARBA" id="ARBA00022450"/>
    </source>
</evidence>
<evidence type="ECO:0000259" key="4">
    <source>
        <dbReference type="Pfam" id="PF00501"/>
    </source>
</evidence>
<dbReference type="Pfam" id="PF07993">
    <property type="entry name" value="NAD_binding_4"/>
    <property type="match status" value="1"/>
</dbReference>
<name>A0A9W9VDQ9_9EURO</name>
<dbReference type="GeneID" id="81377477"/>